<sequence>MSIAAPPVAVVRHLSQHYRGVTALDDVSIEIPSGCVVGLIGPDGVGKSSLLSILAGARAIQDGQATVLGADMADRDARTQVCPRIAYMPQGLGKNLYPDLSVRENITFFARLFGQSRAERDWRIAELMEATALADFADRPAKKLSGGMKQKLGLCCSLIHDPDLLILDEPTTGVDPLSRRQFWDLIDRLRARSAAGMSVIVATAYMEEAERFDWLIAMNDGRILAAGSPAELRQQTGAADIEGAFVALLPQAPDSRRAEMPVKTELDGSHETVIVARDLTCRFGDFTAVDRVNFSIRKGEIFGFVGSNGCGKTTTMKMLTGLLPPSEGEALIFGRSMEAGNYESRSRVGYMSQAFSLYGELTVRQNLVLHARLFHLPPEFAEKRIAELVDRCDLTDHIDGLAADLPLGIRQRLSLAVAIVHKPDLLILDEPTSGVDPVARNQFWRLLIELSRDDDMTIFVSTHFMNEAARCDRLSLMHEGRVLATDTPDGLIRAKGAQTLEQAFIAFLEQEVGVDAPPPTLTQANPARASDAVAAGGRRARFSPRRMFAYTIREGLELIRDPIRLLFALFGTAFLMIVFGVGISTDVNNLTFAALDRDQTPESRAYLAELRGSRYFLEKPPLADYADLERRMKTGDIKASIEIPPNFGVDIKRGRPAFVSAWIDGAMPFRAETIRGYLEGTHQLYLGDPAVKTTRPAAASAVNVEIRFKYNQAFDSIYAMVPSTIAMLLALFPAILMALAVVREKELGSITNLYVTPVTRLEFLLGKQLPYVGVALVNFAVMFAMAILLFGVPLKGAFLPLLVGTVVYVFTTTAYGMLISTFCSTQIAALFGTAILTVLPATQFSGMMVPVSSLSGVARMLGMGFPMTYYRPISVGTFTKGLGFADVGPDILALLVFIPVLIGLSLVLLPKQER</sequence>
<dbReference type="Pfam" id="PF12698">
    <property type="entry name" value="ABC2_membrane_3"/>
    <property type="match status" value="1"/>
</dbReference>
<comment type="subcellular location">
    <subcellularLocation>
        <location evidence="1">Membrane</location>
        <topology evidence="1">Multi-pass membrane protein</topology>
    </subcellularLocation>
</comment>
<evidence type="ECO:0000313" key="12">
    <source>
        <dbReference type="EMBL" id="UFZ02308.1"/>
    </source>
</evidence>
<feature type="domain" description="ABC transmembrane type-2" evidence="11">
    <location>
        <begin position="680"/>
        <end position="912"/>
    </location>
</feature>
<evidence type="ECO:0000256" key="9">
    <source>
        <dbReference type="SAM" id="Phobius"/>
    </source>
</evidence>
<evidence type="ECO:0000256" key="2">
    <source>
        <dbReference type="ARBA" id="ARBA00005417"/>
    </source>
</evidence>
<dbReference type="InterPro" id="IPR017871">
    <property type="entry name" value="ABC_transporter-like_CS"/>
</dbReference>
<dbReference type="Gene3D" id="3.40.50.300">
    <property type="entry name" value="P-loop containing nucleotide triphosphate hydrolases"/>
    <property type="match status" value="2"/>
</dbReference>
<dbReference type="SUPFAM" id="SSF52540">
    <property type="entry name" value="P-loop containing nucleoside triphosphate hydrolases"/>
    <property type="match status" value="2"/>
</dbReference>
<evidence type="ECO:0000256" key="7">
    <source>
        <dbReference type="ARBA" id="ARBA00023136"/>
    </source>
</evidence>
<evidence type="ECO:0000256" key="8">
    <source>
        <dbReference type="ARBA" id="ARBA00024722"/>
    </source>
</evidence>
<dbReference type="Gene3D" id="3.40.1710.10">
    <property type="entry name" value="abc type-2 transporter like domain"/>
    <property type="match status" value="1"/>
</dbReference>
<proteinExistence type="inferred from homology"/>
<keyword evidence="7 9" id="KW-0472">Membrane</keyword>
<comment type="function">
    <text evidence="8">Involved in beta-(1--&gt;2)glucan export. Transmembrane domains (TMD) form a pore in the inner membrane and the ATP-binding domain (NBD) is responsible for energy generation.</text>
</comment>
<gene>
    <name evidence="12" type="primary">rbbA</name>
    <name evidence="12" type="ORF">LQG66_23795</name>
</gene>
<dbReference type="Pfam" id="PF00005">
    <property type="entry name" value="ABC_tran"/>
    <property type="match status" value="2"/>
</dbReference>
<keyword evidence="4" id="KW-0547">Nucleotide-binding</keyword>
<dbReference type="InterPro" id="IPR003593">
    <property type="entry name" value="AAA+_ATPase"/>
</dbReference>
<protein>
    <submittedName>
        <fullName evidence="12">Ribosome-associated ATPase/putative transporter RbbA</fullName>
    </submittedName>
</protein>
<keyword evidence="13" id="KW-1185">Reference proteome</keyword>
<dbReference type="InterPro" id="IPR013525">
    <property type="entry name" value="ABC2_TM"/>
</dbReference>
<dbReference type="InterPro" id="IPR003439">
    <property type="entry name" value="ABC_transporter-like_ATP-bd"/>
</dbReference>
<dbReference type="EMBL" id="CP088156">
    <property type="protein sequence ID" value="UFZ02308.1"/>
    <property type="molecule type" value="Genomic_DNA"/>
</dbReference>
<feature type="transmembrane region" description="Helical" evidence="9">
    <location>
        <begin position="797"/>
        <end position="818"/>
    </location>
</feature>
<feature type="transmembrane region" description="Helical" evidence="9">
    <location>
        <begin position="769"/>
        <end position="791"/>
    </location>
</feature>
<evidence type="ECO:0000256" key="3">
    <source>
        <dbReference type="ARBA" id="ARBA00022692"/>
    </source>
</evidence>
<organism evidence="12 13">
    <name type="scientific">Bradyrhizobium ontarionense</name>
    <dbReference type="NCBI Taxonomy" id="2898149"/>
    <lineage>
        <taxon>Bacteria</taxon>
        <taxon>Pseudomonadati</taxon>
        <taxon>Pseudomonadota</taxon>
        <taxon>Alphaproteobacteria</taxon>
        <taxon>Hyphomicrobiales</taxon>
        <taxon>Nitrobacteraceae</taxon>
        <taxon>Bradyrhizobium</taxon>
    </lineage>
</organism>
<comment type="similarity">
    <text evidence="2">Belongs to the ABC transporter superfamily.</text>
</comment>
<dbReference type="PROSITE" id="PS50893">
    <property type="entry name" value="ABC_TRANSPORTER_2"/>
    <property type="match status" value="2"/>
</dbReference>
<keyword evidence="5" id="KW-0067">ATP-binding</keyword>
<dbReference type="SMART" id="SM00382">
    <property type="entry name" value="AAA"/>
    <property type="match status" value="2"/>
</dbReference>
<evidence type="ECO:0000256" key="1">
    <source>
        <dbReference type="ARBA" id="ARBA00004141"/>
    </source>
</evidence>
<keyword evidence="3 9" id="KW-0812">Transmembrane</keyword>
<name>A0ABY3R532_9BRAD</name>
<dbReference type="InterPro" id="IPR027417">
    <property type="entry name" value="P-loop_NTPase"/>
</dbReference>
<evidence type="ECO:0000259" key="10">
    <source>
        <dbReference type="PROSITE" id="PS50893"/>
    </source>
</evidence>
<dbReference type="PROSITE" id="PS51012">
    <property type="entry name" value="ABC_TM2"/>
    <property type="match status" value="1"/>
</dbReference>
<dbReference type="InterPro" id="IPR047817">
    <property type="entry name" value="ABC2_TM_bact-type"/>
</dbReference>
<evidence type="ECO:0000256" key="4">
    <source>
        <dbReference type="ARBA" id="ARBA00022741"/>
    </source>
</evidence>
<feature type="domain" description="ABC transporter" evidence="10">
    <location>
        <begin position="274"/>
        <end position="504"/>
    </location>
</feature>
<evidence type="ECO:0000259" key="11">
    <source>
        <dbReference type="PROSITE" id="PS51012"/>
    </source>
</evidence>
<keyword evidence="6 9" id="KW-1133">Transmembrane helix</keyword>
<dbReference type="PANTHER" id="PTHR43038:SF4">
    <property type="entry name" value="RIBOSOME-ASSOCIATED ATPASE"/>
    <property type="match status" value="1"/>
</dbReference>
<evidence type="ECO:0000256" key="6">
    <source>
        <dbReference type="ARBA" id="ARBA00022989"/>
    </source>
</evidence>
<feature type="transmembrane region" description="Helical" evidence="9">
    <location>
        <begin position="717"/>
        <end position="742"/>
    </location>
</feature>
<dbReference type="CDD" id="cd03230">
    <property type="entry name" value="ABC_DR_subfamily_A"/>
    <property type="match status" value="1"/>
</dbReference>
<dbReference type="Proteomes" id="UP001431010">
    <property type="component" value="Chromosome"/>
</dbReference>
<evidence type="ECO:0000256" key="5">
    <source>
        <dbReference type="ARBA" id="ARBA00022840"/>
    </source>
</evidence>
<accession>A0ABY3R532</accession>
<dbReference type="PANTHER" id="PTHR43038">
    <property type="entry name" value="ATP-BINDING CASSETTE, SUB-FAMILY H, MEMBER 1"/>
    <property type="match status" value="1"/>
</dbReference>
<dbReference type="PROSITE" id="PS00211">
    <property type="entry name" value="ABC_TRANSPORTER_1"/>
    <property type="match status" value="1"/>
</dbReference>
<dbReference type="RefSeq" id="WP_231318098.1">
    <property type="nucleotide sequence ID" value="NZ_CP088156.1"/>
</dbReference>
<dbReference type="InterPro" id="IPR047651">
    <property type="entry name" value="ABC2_perm_RbbA"/>
</dbReference>
<feature type="transmembrane region" description="Helical" evidence="9">
    <location>
        <begin position="891"/>
        <end position="909"/>
    </location>
</feature>
<feature type="transmembrane region" description="Helical" evidence="9">
    <location>
        <begin position="563"/>
        <end position="583"/>
    </location>
</feature>
<feature type="domain" description="ABC transporter" evidence="10">
    <location>
        <begin position="9"/>
        <end position="245"/>
    </location>
</feature>
<dbReference type="NCBIfam" id="NF033858">
    <property type="entry name" value="ABC2_perm_RbbA"/>
    <property type="match status" value="1"/>
</dbReference>
<reference evidence="12" key="1">
    <citation type="journal article" date="2024" name="Antonie Van Leeuwenhoek">
        <title>Bradyrhizobium ontarionense sp. nov., a novel bacterial symbiont isolated from Aeschynomene indica (Indian jointvetch), harbours photosynthesis, nitrogen fixation and nitrous oxide (N2O) reductase genes.</title>
        <authorList>
            <person name="Bromfield E.S.P."/>
            <person name="Cloutier S."/>
        </authorList>
    </citation>
    <scope>NUCLEOTIDE SEQUENCE</scope>
    <source>
        <strain evidence="12">A19</strain>
    </source>
</reference>
<evidence type="ECO:0000313" key="13">
    <source>
        <dbReference type="Proteomes" id="UP001431010"/>
    </source>
</evidence>